<dbReference type="PANTHER" id="PTHR21143:SF133">
    <property type="entry name" value="GUSTATORY AND PHEROMONE RECEPTOR 32A-RELATED"/>
    <property type="match status" value="1"/>
</dbReference>
<comment type="subcellular location">
    <subcellularLocation>
        <location evidence="1 8">Cell membrane</location>
        <topology evidence="1 8">Multi-pass membrane protein</topology>
    </subcellularLocation>
</comment>
<reference evidence="10" key="1">
    <citation type="submission" date="2025-08" db="UniProtKB">
        <authorList>
            <consortium name="RefSeq"/>
        </authorList>
    </citation>
    <scope>IDENTIFICATION</scope>
</reference>
<comment type="function">
    <text evidence="8">Gustatory receptor which mediates acceptance or avoidance behavior, depending on its substrates.</text>
</comment>
<dbReference type="GO" id="GO:0008049">
    <property type="term" value="P:male courtship behavior"/>
    <property type="evidence" value="ECO:0007669"/>
    <property type="project" value="TreeGrafter"/>
</dbReference>
<feature type="transmembrane region" description="Helical" evidence="8">
    <location>
        <begin position="391"/>
        <end position="416"/>
    </location>
</feature>
<evidence type="ECO:0000313" key="10">
    <source>
        <dbReference type="RefSeq" id="XP_015610332.1"/>
    </source>
</evidence>
<feature type="transmembrane region" description="Helical" evidence="8">
    <location>
        <begin position="71"/>
        <end position="89"/>
    </location>
</feature>
<dbReference type="GO" id="GO:0007635">
    <property type="term" value="P:chemosensory behavior"/>
    <property type="evidence" value="ECO:0007669"/>
    <property type="project" value="TreeGrafter"/>
</dbReference>
<evidence type="ECO:0000256" key="1">
    <source>
        <dbReference type="ARBA" id="ARBA00004651"/>
    </source>
</evidence>
<keyword evidence="4 8" id="KW-1133">Transmembrane helix</keyword>
<dbReference type="GO" id="GO:0007165">
    <property type="term" value="P:signal transduction"/>
    <property type="evidence" value="ECO:0007669"/>
    <property type="project" value="UniProtKB-KW"/>
</dbReference>
<evidence type="ECO:0000256" key="5">
    <source>
        <dbReference type="ARBA" id="ARBA00023136"/>
    </source>
</evidence>
<keyword evidence="9" id="KW-1185">Reference proteome</keyword>
<dbReference type="GO" id="GO:0050909">
    <property type="term" value="P:sensory perception of taste"/>
    <property type="evidence" value="ECO:0007669"/>
    <property type="project" value="InterPro"/>
</dbReference>
<accession>A0A3L9LWA8</accession>
<dbReference type="PANTHER" id="PTHR21143">
    <property type="entry name" value="INVERTEBRATE GUSTATORY RECEPTOR"/>
    <property type="match status" value="1"/>
</dbReference>
<evidence type="ECO:0000256" key="6">
    <source>
        <dbReference type="ARBA" id="ARBA00023170"/>
    </source>
</evidence>
<evidence type="ECO:0000256" key="8">
    <source>
        <dbReference type="RuleBase" id="RU363108"/>
    </source>
</evidence>
<gene>
    <name evidence="10" type="primary">LOC107275079</name>
</gene>
<dbReference type="InterPro" id="IPR013604">
    <property type="entry name" value="7TM_chemorcpt"/>
</dbReference>
<evidence type="ECO:0000313" key="9">
    <source>
        <dbReference type="Proteomes" id="UP000694920"/>
    </source>
</evidence>
<comment type="similarity">
    <text evidence="8">Belongs to the insect chemoreceptor superfamily. Gustatory receptor (GR) family.</text>
</comment>
<organism evidence="9 10">
    <name type="scientific">Cephus cinctus</name>
    <name type="common">Wheat stem sawfly</name>
    <dbReference type="NCBI Taxonomy" id="211228"/>
    <lineage>
        <taxon>Eukaryota</taxon>
        <taxon>Metazoa</taxon>
        <taxon>Ecdysozoa</taxon>
        <taxon>Arthropoda</taxon>
        <taxon>Hexapoda</taxon>
        <taxon>Insecta</taxon>
        <taxon>Pterygota</taxon>
        <taxon>Neoptera</taxon>
        <taxon>Endopterygota</taxon>
        <taxon>Hymenoptera</taxon>
        <taxon>Cephoidea</taxon>
        <taxon>Cephidae</taxon>
        <taxon>Cephus</taxon>
    </lineage>
</organism>
<feature type="transmembrane region" description="Helical" evidence="8">
    <location>
        <begin position="318"/>
        <end position="342"/>
    </location>
</feature>
<keyword evidence="6 8" id="KW-0675">Receptor</keyword>
<feature type="transmembrane region" description="Helical" evidence="8">
    <location>
        <begin position="287"/>
        <end position="306"/>
    </location>
</feature>
<dbReference type="KEGG" id="ccin:107275079"/>
<evidence type="ECO:0000256" key="3">
    <source>
        <dbReference type="ARBA" id="ARBA00022692"/>
    </source>
</evidence>
<sequence length="421" mass="47629">MKYKMHRERINLILLQVMTFSYKAIGLATFSIRSESFRSPKDSKVSVDPGNPNETTKDDISLKFVYSRCSSVYNVLLGCFLFGMNYSGIPSIYSTSYFNNTSLVQIIETTQAVCSIVVVTTAMFVYTVKQKTAVRIAGRIIQMDRILLRMDDVFRDNISTWPSLCYFLGSVGLLVNHLTLEVIAFDEDVISLFAVTFPSFIIYWLMLQYIFVVNLIGRRFKATNRALRGLIPRSNVAADFYPGIPLNLPGYVVANNSATGSIRKLQLVYMTLCEVCLEVSEYYGVPILLAITYCFYSLVYNAYYVLGPFVMSREEMEFLIVLNSISWVVILVSPIAVLAWSVTKTATEAKRTSGVVHKLLDSALSREAKIELKQFSLQLLHKNVSFSAFEFFTLDFTLLHSILSAAATYLIILLQFQMSEN</sequence>
<dbReference type="Pfam" id="PF08395">
    <property type="entry name" value="7tm_7"/>
    <property type="match status" value="1"/>
</dbReference>
<dbReference type="AlphaFoldDB" id="A0A3L9LWA8"/>
<evidence type="ECO:0000256" key="2">
    <source>
        <dbReference type="ARBA" id="ARBA00022475"/>
    </source>
</evidence>
<evidence type="ECO:0000256" key="4">
    <source>
        <dbReference type="ARBA" id="ARBA00022989"/>
    </source>
</evidence>
<evidence type="ECO:0000256" key="7">
    <source>
        <dbReference type="ARBA" id="ARBA00023224"/>
    </source>
</evidence>
<keyword evidence="3 8" id="KW-0812">Transmembrane</keyword>
<keyword evidence="2 8" id="KW-1003">Cell membrane</keyword>
<dbReference type="GO" id="GO:0043025">
    <property type="term" value="C:neuronal cell body"/>
    <property type="evidence" value="ECO:0007669"/>
    <property type="project" value="TreeGrafter"/>
</dbReference>
<keyword evidence="7 8" id="KW-0807">Transducer</keyword>
<feature type="transmembrane region" description="Helical" evidence="8">
    <location>
        <begin position="109"/>
        <end position="128"/>
    </location>
</feature>
<dbReference type="GO" id="GO:0005886">
    <property type="term" value="C:plasma membrane"/>
    <property type="evidence" value="ECO:0007669"/>
    <property type="project" value="UniProtKB-SubCell"/>
</dbReference>
<feature type="transmembrane region" description="Helical" evidence="8">
    <location>
        <begin position="164"/>
        <end position="184"/>
    </location>
</feature>
<dbReference type="Proteomes" id="UP000694920">
    <property type="component" value="Unplaced"/>
</dbReference>
<dbReference type="OrthoDB" id="6366728at2759"/>
<dbReference type="RefSeq" id="XP_015610332.1">
    <property type="nucleotide sequence ID" value="XM_015754846.2"/>
</dbReference>
<protein>
    <recommendedName>
        <fullName evidence="8">Gustatory receptor</fullName>
    </recommendedName>
</protein>
<dbReference type="GO" id="GO:0030424">
    <property type="term" value="C:axon"/>
    <property type="evidence" value="ECO:0007669"/>
    <property type="project" value="TreeGrafter"/>
</dbReference>
<dbReference type="GeneID" id="107275079"/>
<proteinExistence type="inferred from homology"/>
<name>A0A3L9LWA8_CEPCN</name>
<dbReference type="GO" id="GO:0030425">
    <property type="term" value="C:dendrite"/>
    <property type="evidence" value="ECO:0007669"/>
    <property type="project" value="TreeGrafter"/>
</dbReference>
<keyword evidence="5 8" id="KW-0472">Membrane</keyword>
<feature type="transmembrane region" description="Helical" evidence="8">
    <location>
        <begin position="190"/>
        <end position="216"/>
    </location>
</feature>